<organism evidence="2 3">
    <name type="scientific">Shewanella maritima</name>
    <dbReference type="NCBI Taxonomy" id="2520507"/>
    <lineage>
        <taxon>Bacteria</taxon>
        <taxon>Pseudomonadati</taxon>
        <taxon>Pseudomonadota</taxon>
        <taxon>Gammaproteobacteria</taxon>
        <taxon>Alteromonadales</taxon>
        <taxon>Shewanellaceae</taxon>
        <taxon>Shewanella</taxon>
    </lineage>
</organism>
<dbReference type="RefSeq" id="WP_130601919.1">
    <property type="nucleotide sequence ID" value="NZ_CP036200.1"/>
</dbReference>
<gene>
    <name evidence="2" type="ORF">EXU30_16700</name>
</gene>
<proteinExistence type="predicted"/>
<evidence type="ECO:0000256" key="1">
    <source>
        <dbReference type="SAM" id="Phobius"/>
    </source>
</evidence>
<name>A0A411PKT1_9GAMM</name>
<dbReference type="PANTHER" id="PTHR30354">
    <property type="entry name" value="GNT FAMILY GLUCONATE TRANSPORTER"/>
    <property type="match status" value="1"/>
</dbReference>
<feature type="transmembrane region" description="Helical" evidence="1">
    <location>
        <begin position="389"/>
        <end position="413"/>
    </location>
</feature>
<keyword evidence="1" id="KW-0472">Membrane</keyword>
<evidence type="ECO:0000313" key="2">
    <source>
        <dbReference type="EMBL" id="QBF84123.1"/>
    </source>
</evidence>
<dbReference type="PANTHER" id="PTHR30354:SF11">
    <property type="entry name" value="PERMEASE"/>
    <property type="match status" value="1"/>
</dbReference>
<feature type="transmembrane region" description="Helical" evidence="1">
    <location>
        <begin position="55"/>
        <end position="76"/>
    </location>
</feature>
<feature type="transmembrane region" description="Helical" evidence="1">
    <location>
        <begin position="175"/>
        <end position="196"/>
    </location>
</feature>
<feature type="transmembrane region" description="Helical" evidence="1">
    <location>
        <begin position="304"/>
        <end position="325"/>
    </location>
</feature>
<feature type="transmembrane region" description="Helical" evidence="1">
    <location>
        <begin position="263"/>
        <end position="283"/>
    </location>
</feature>
<feature type="transmembrane region" description="Helical" evidence="1">
    <location>
        <begin position="337"/>
        <end position="355"/>
    </location>
</feature>
<keyword evidence="1" id="KW-1133">Transmembrane helix</keyword>
<feature type="transmembrane region" description="Helical" evidence="1">
    <location>
        <begin position="433"/>
        <end position="450"/>
    </location>
</feature>
<dbReference type="AlphaFoldDB" id="A0A411PKT1"/>
<feature type="transmembrane region" description="Helical" evidence="1">
    <location>
        <begin position="104"/>
        <end position="125"/>
    </location>
</feature>
<dbReference type="PIRSF" id="PIRSF002746">
    <property type="entry name" value="Gluconate_transporter"/>
    <property type="match status" value="1"/>
</dbReference>
<protein>
    <submittedName>
        <fullName evidence="2">GntP family permease</fullName>
    </submittedName>
</protein>
<dbReference type="GO" id="GO:0015128">
    <property type="term" value="F:gluconate transmembrane transporter activity"/>
    <property type="evidence" value="ECO:0007669"/>
    <property type="project" value="InterPro"/>
</dbReference>
<feature type="transmembrane region" description="Helical" evidence="1">
    <location>
        <begin position="29"/>
        <end position="48"/>
    </location>
</feature>
<dbReference type="GO" id="GO:0005886">
    <property type="term" value="C:plasma membrane"/>
    <property type="evidence" value="ECO:0007669"/>
    <property type="project" value="TreeGrafter"/>
</dbReference>
<dbReference type="Pfam" id="PF02447">
    <property type="entry name" value="GntP_permease"/>
    <property type="match status" value="1"/>
</dbReference>
<reference evidence="2 3" key="1">
    <citation type="submission" date="2019-02" db="EMBL/GenBank/DDBJ databases">
        <title>Shewanella sp. D4-2 isolated from Dokdo Island.</title>
        <authorList>
            <person name="Baek K."/>
        </authorList>
    </citation>
    <scope>NUCLEOTIDE SEQUENCE [LARGE SCALE GENOMIC DNA]</scope>
    <source>
        <strain evidence="2 3">D4-2</strain>
    </source>
</reference>
<dbReference type="EMBL" id="CP036200">
    <property type="protein sequence ID" value="QBF84123.1"/>
    <property type="molecule type" value="Genomic_DNA"/>
</dbReference>
<feature type="transmembrane region" description="Helical" evidence="1">
    <location>
        <begin position="137"/>
        <end position="155"/>
    </location>
</feature>
<keyword evidence="1" id="KW-0812">Transmembrane</keyword>
<dbReference type="InterPro" id="IPR003474">
    <property type="entry name" value="Glcn_transporter"/>
</dbReference>
<dbReference type="KEGG" id="smai:EXU30_16700"/>
<dbReference type="Proteomes" id="UP000291106">
    <property type="component" value="Chromosome"/>
</dbReference>
<dbReference type="OrthoDB" id="9787129at2"/>
<feature type="transmembrane region" description="Helical" evidence="1">
    <location>
        <begin position="230"/>
        <end position="251"/>
    </location>
</feature>
<keyword evidence="3" id="KW-1185">Reference proteome</keyword>
<evidence type="ECO:0000313" key="3">
    <source>
        <dbReference type="Proteomes" id="UP000291106"/>
    </source>
</evidence>
<accession>A0A411PKT1</accession>
<sequence length="451" mass="47061">MSMLLILIAVIAFIVIATAKFKLHPFLTLILASFLAAFAYGLPSADIAKTITSGFGGILGYIGLVIVLGTIIGTILEKSGAAITMADVVIKLLGKRFPTLTMSIIGYIVSIPVFCDSGFVILNSLKQSMANRMRVSSVSMSVALATGLYATHTFVPPTPGPIAAAGNLGLESQLGTVIAVGVFVAATAAFAGMLWANRFKNEQPDGEGSEELQVQEDYQKLKDSYGELPSALKAFAPIFVPILLICLASIAKFPSAPFGDGSLFEIFSFLGQPVNALMIGLFLSISLLKSDDKIKEFGERISQGLVVAAPILLITGAGGAFGAILKATEIGHYLGESLSALGIGIFMPFIVAAALKSAQGSSTVALVATSALVAPLLGDIGLASDMGRVLTVMAIGAGAMTVSHANDSFFWVVTQFSRMSVQQAYRAQTMATLVQGLSAMTLVYILSLVLL</sequence>
<feature type="transmembrane region" description="Helical" evidence="1">
    <location>
        <begin position="362"/>
        <end position="383"/>
    </location>
</feature>